<dbReference type="InterPro" id="IPR044202">
    <property type="entry name" value="LETM1/MDM38-like"/>
</dbReference>
<comment type="caution">
    <text evidence="1">The sequence shown here is derived from an EMBL/GenBank/DDBJ whole genome shotgun (WGS) entry which is preliminary data.</text>
</comment>
<dbReference type="AlphaFoldDB" id="A0A8S0RS64"/>
<dbReference type="GO" id="GO:0005743">
    <property type="term" value="C:mitochondrial inner membrane"/>
    <property type="evidence" value="ECO:0007669"/>
    <property type="project" value="InterPro"/>
</dbReference>
<dbReference type="GO" id="GO:0030003">
    <property type="term" value="P:intracellular monoatomic cation homeostasis"/>
    <property type="evidence" value="ECO:0007669"/>
    <property type="project" value="TreeGrafter"/>
</dbReference>
<organism evidence="1 2">
    <name type="scientific">Olea europaea subsp. europaea</name>
    <dbReference type="NCBI Taxonomy" id="158383"/>
    <lineage>
        <taxon>Eukaryota</taxon>
        <taxon>Viridiplantae</taxon>
        <taxon>Streptophyta</taxon>
        <taxon>Embryophyta</taxon>
        <taxon>Tracheophyta</taxon>
        <taxon>Spermatophyta</taxon>
        <taxon>Magnoliopsida</taxon>
        <taxon>eudicotyledons</taxon>
        <taxon>Gunneridae</taxon>
        <taxon>Pentapetalae</taxon>
        <taxon>asterids</taxon>
        <taxon>lamiids</taxon>
        <taxon>Lamiales</taxon>
        <taxon>Oleaceae</taxon>
        <taxon>Oleeae</taxon>
        <taxon>Olea</taxon>
    </lineage>
</organism>
<gene>
    <name evidence="1" type="ORF">OLEA9_A118058</name>
</gene>
<dbReference type="PANTHER" id="PTHR14009">
    <property type="entry name" value="LEUCINE ZIPPER-EF-HAND CONTAINING TRANSMEMBRANE PROTEIN"/>
    <property type="match status" value="1"/>
</dbReference>
<name>A0A8S0RS64_OLEEU</name>
<dbReference type="EMBL" id="CACTIH010003693">
    <property type="protein sequence ID" value="CAA2982397.1"/>
    <property type="molecule type" value="Genomic_DNA"/>
</dbReference>
<proteinExistence type="predicted"/>
<dbReference type="Gramene" id="OE9A118058T2">
    <property type="protein sequence ID" value="OE9A118058C2"/>
    <property type="gene ID" value="OE9A118058"/>
</dbReference>
<reference evidence="1 2" key="1">
    <citation type="submission" date="2019-12" db="EMBL/GenBank/DDBJ databases">
        <authorList>
            <person name="Alioto T."/>
            <person name="Alioto T."/>
            <person name="Gomez Garrido J."/>
        </authorList>
    </citation>
    <scope>NUCLEOTIDE SEQUENCE [LARGE SCALE GENOMIC DNA]</scope>
</reference>
<protein>
    <submittedName>
        <fullName evidence="1">Uncharacterized protein LOC111366519 isoform X1</fullName>
    </submittedName>
</protein>
<sequence>MFMASIFSLRPSQFYNPKAFLSDDKFISWLNPLSPAKIYVKEQERHALAKYIIPQGFLFIRPLSSRMTPSKLMPIGGLSSVESAAESDRSIADAEYSLAKAGGHEVEFNRVNCLVWVLYESARSFSLAIQTIELAKTGPPLAMAWNGVDVNAWHKHVAYQVAVYALLKAAIEVELFLSHKRSNNPSPVLEILSPKTNFLGLQIESQLNTRNPKLVQWFRMVELPRIAGLFIPLFKKWSLEYAGSGIAGTIMAISCCAAVGKLGSARISCPLFSNSIEEASIELMTMSHSLVPLEKLHHLATEAGFEDNFLSHFGSKILPSKNVEDTEFWIGLIQRKLSTALHRESVTSGRHISKVQESCLITLGLFAYLGRETRLFLWRHHIKDLEEQIKDFLSYLECGIPSMFPEFSTISEYQLVMEVIIDEIGWVNFYAAYNYRVFQDRRRSKNHPIQAEQEIILYTVFTVCYDVIWGFAHYSNSTQQALDSNLLEFLLKSQELLSTCLEDFWSAYDGTGDMQKIGERSDPDLPPSLQTKGIKNSSLIMEAPQRPPDLMTRGKHQNEFIQSQANAKKLADLDSSKPIHQNLLRKSTTKMVSASFDIWMGTQILFVDIKYTLRLFTKQLCGYKVTKREKKKIQTTLADIATLIPVTILMLLPVSAVGHAAMLAAIKRYVPSLIPSPYSSERLALMKQLKRTKKMAIQQSKSIG</sequence>
<accession>A0A8S0RS64</accession>
<keyword evidence="2" id="KW-1185">Reference proteome</keyword>
<evidence type="ECO:0000313" key="2">
    <source>
        <dbReference type="Proteomes" id="UP000594638"/>
    </source>
</evidence>
<dbReference type="PANTHER" id="PTHR14009:SF34">
    <property type="entry name" value="LETM1 RBD DOMAIN-CONTAINING PROTEIN"/>
    <property type="match status" value="1"/>
</dbReference>
<dbReference type="Proteomes" id="UP000594638">
    <property type="component" value="Unassembled WGS sequence"/>
</dbReference>
<dbReference type="OrthoDB" id="275278at2759"/>
<evidence type="ECO:0000313" key="1">
    <source>
        <dbReference type="EMBL" id="CAA2982397.1"/>
    </source>
</evidence>